<reference evidence="1 2" key="1">
    <citation type="submission" date="2020-08" db="EMBL/GenBank/DDBJ databases">
        <title>Genomic Encyclopedia of Type Strains, Phase IV (KMG-IV): sequencing the most valuable type-strain genomes for metagenomic binning, comparative biology and taxonomic classification.</title>
        <authorList>
            <person name="Goeker M."/>
        </authorList>
    </citation>
    <scope>NUCLEOTIDE SEQUENCE [LARGE SCALE GENOMIC DNA]</scope>
    <source>
        <strain evidence="1 2">DSM 26385</strain>
    </source>
</reference>
<comment type="caution">
    <text evidence="1">The sequence shown here is derived from an EMBL/GenBank/DDBJ whole genome shotgun (WGS) entry which is preliminary data.</text>
</comment>
<dbReference type="EMBL" id="JACIDU010000005">
    <property type="protein sequence ID" value="MBB4103032.1"/>
    <property type="molecule type" value="Genomic_DNA"/>
</dbReference>
<organism evidence="1 2">
    <name type="scientific">Allorhizobium borbori</name>
    <dbReference type="NCBI Taxonomy" id="485907"/>
    <lineage>
        <taxon>Bacteria</taxon>
        <taxon>Pseudomonadati</taxon>
        <taxon>Pseudomonadota</taxon>
        <taxon>Alphaproteobacteria</taxon>
        <taxon>Hyphomicrobiales</taxon>
        <taxon>Rhizobiaceae</taxon>
        <taxon>Rhizobium/Agrobacterium group</taxon>
        <taxon>Allorhizobium</taxon>
    </lineage>
</organism>
<dbReference type="RefSeq" id="WP_183791183.1">
    <property type="nucleotide sequence ID" value="NZ_JACIDU010000005.1"/>
</dbReference>
<dbReference type="Proteomes" id="UP000584824">
    <property type="component" value="Unassembled WGS sequence"/>
</dbReference>
<protein>
    <submittedName>
        <fullName evidence="1">Uncharacterized protein</fullName>
    </submittedName>
</protein>
<dbReference type="AlphaFoldDB" id="A0A7W6K0U6"/>
<gene>
    <name evidence="1" type="ORF">GGQ66_001587</name>
</gene>
<accession>A0A7W6K0U6</accession>
<evidence type="ECO:0000313" key="2">
    <source>
        <dbReference type="Proteomes" id="UP000584824"/>
    </source>
</evidence>
<proteinExistence type="predicted"/>
<name>A0A7W6K0U6_9HYPH</name>
<keyword evidence="2" id="KW-1185">Reference proteome</keyword>
<evidence type="ECO:0000313" key="1">
    <source>
        <dbReference type="EMBL" id="MBB4103032.1"/>
    </source>
</evidence>
<sequence>MAEPMLRADVLALLSNCPVCGSAKADFTRWGTEEKSARVRFECSAVFSTFGDAEIEVSNRDQCPAPSRVAASALEREFSRGAA</sequence>